<name>A0A5C6CIL6_9BACT</name>
<feature type="chain" id="PRO_5023071759" description="Secreted protein" evidence="2">
    <location>
        <begin position="37"/>
        <end position="288"/>
    </location>
</feature>
<reference evidence="3 4" key="1">
    <citation type="submission" date="2019-02" db="EMBL/GenBank/DDBJ databases">
        <title>Deep-cultivation of Planctomycetes and their phenomic and genomic characterization uncovers novel biology.</title>
        <authorList>
            <person name="Wiegand S."/>
            <person name="Jogler M."/>
            <person name="Boedeker C."/>
            <person name="Pinto D."/>
            <person name="Vollmers J."/>
            <person name="Rivas-Marin E."/>
            <person name="Kohn T."/>
            <person name="Peeters S.H."/>
            <person name="Heuer A."/>
            <person name="Rast P."/>
            <person name="Oberbeckmann S."/>
            <person name="Bunk B."/>
            <person name="Jeske O."/>
            <person name="Meyerdierks A."/>
            <person name="Storesund J.E."/>
            <person name="Kallscheuer N."/>
            <person name="Luecker S."/>
            <person name="Lage O.M."/>
            <person name="Pohl T."/>
            <person name="Merkel B.J."/>
            <person name="Hornburger P."/>
            <person name="Mueller R.-W."/>
            <person name="Bruemmer F."/>
            <person name="Labrenz M."/>
            <person name="Spormann A.M."/>
            <person name="Op Den Camp H."/>
            <person name="Overmann J."/>
            <person name="Amann R."/>
            <person name="Jetten M.S.M."/>
            <person name="Mascher T."/>
            <person name="Medema M.H."/>
            <person name="Devos D.P."/>
            <person name="Kaster A.-K."/>
            <person name="Ovreas L."/>
            <person name="Rohde M."/>
            <person name="Galperin M.Y."/>
            <person name="Jogler C."/>
        </authorList>
    </citation>
    <scope>NUCLEOTIDE SEQUENCE [LARGE SCALE GENOMIC DNA]</scope>
    <source>
        <strain evidence="3 4">Pla52o</strain>
    </source>
</reference>
<keyword evidence="4" id="KW-1185">Reference proteome</keyword>
<evidence type="ECO:0000256" key="2">
    <source>
        <dbReference type="SAM" id="SignalP"/>
    </source>
</evidence>
<evidence type="ECO:0000256" key="1">
    <source>
        <dbReference type="SAM" id="MobiDB-lite"/>
    </source>
</evidence>
<protein>
    <recommendedName>
        <fullName evidence="5">Secreted protein</fullName>
    </recommendedName>
</protein>
<dbReference type="PROSITE" id="PS51257">
    <property type="entry name" value="PROKAR_LIPOPROTEIN"/>
    <property type="match status" value="1"/>
</dbReference>
<dbReference type="EMBL" id="SJPT01000003">
    <property type="protein sequence ID" value="TWU23945.1"/>
    <property type="molecule type" value="Genomic_DNA"/>
</dbReference>
<gene>
    <name evidence="3" type="ORF">Pla52o_18680</name>
</gene>
<evidence type="ECO:0000313" key="3">
    <source>
        <dbReference type="EMBL" id="TWU23945.1"/>
    </source>
</evidence>
<comment type="caution">
    <text evidence="3">The sequence shown here is derived from an EMBL/GenBank/DDBJ whole genome shotgun (WGS) entry which is preliminary data.</text>
</comment>
<feature type="signal peptide" evidence="2">
    <location>
        <begin position="1"/>
        <end position="36"/>
    </location>
</feature>
<evidence type="ECO:0008006" key="5">
    <source>
        <dbReference type="Google" id="ProtNLM"/>
    </source>
</evidence>
<dbReference type="Proteomes" id="UP000316304">
    <property type="component" value="Unassembled WGS sequence"/>
</dbReference>
<dbReference type="AlphaFoldDB" id="A0A5C6CIL6"/>
<proteinExistence type="predicted"/>
<evidence type="ECO:0000313" key="4">
    <source>
        <dbReference type="Proteomes" id="UP000316304"/>
    </source>
</evidence>
<accession>A0A5C6CIL6</accession>
<feature type="region of interest" description="Disordered" evidence="1">
    <location>
        <begin position="236"/>
        <end position="273"/>
    </location>
</feature>
<organism evidence="3 4">
    <name type="scientific">Novipirellula galeiformis</name>
    <dbReference type="NCBI Taxonomy" id="2528004"/>
    <lineage>
        <taxon>Bacteria</taxon>
        <taxon>Pseudomonadati</taxon>
        <taxon>Planctomycetota</taxon>
        <taxon>Planctomycetia</taxon>
        <taxon>Pirellulales</taxon>
        <taxon>Pirellulaceae</taxon>
        <taxon>Novipirellula</taxon>
    </lineage>
</organism>
<sequence length="288" mass="32115" precursor="true">MKSRARSRFVQPVAHFCATFSTIAVFSCTSSSVLLAQSTGVAQSSPGYYTDPQTGIVYRQVTKTIERPVVETKTEQREQTIYRPQTVTETKPEARTVYTPIVQYEWQPRLEGRWNPFRQPTVAYHSVPQTRWESRNEVVHRTNTRTEWIAEKRTVEVPQRLVRMEREQKVDYEVVGRVAPQQTPATSNAEAIASRLRPLDSNTRVEAFKAPVIPAPATQIAQGPAVYAPPRIAASSLGRMTSDPPRRSTSQVGLRTNELYPAPNGGYSGALPPATTGVAALPALPLWR</sequence>
<keyword evidence="2" id="KW-0732">Signal</keyword>
<dbReference type="OrthoDB" id="269394at2"/>